<dbReference type="STRING" id="936435.F8Q6T1"/>
<name>F8Q6T1_SERL3</name>
<feature type="compositionally biased region" description="Basic and acidic residues" evidence="2">
    <location>
        <begin position="1"/>
        <end position="10"/>
    </location>
</feature>
<dbReference type="GO" id="GO:0000460">
    <property type="term" value="P:maturation of 5.8S rRNA"/>
    <property type="evidence" value="ECO:0007669"/>
    <property type="project" value="TreeGrafter"/>
</dbReference>
<dbReference type="PANTHER" id="PTHR13245">
    <property type="entry name" value="RRP15-LIKE PROTEIN"/>
    <property type="match status" value="1"/>
</dbReference>
<dbReference type="EMBL" id="GL945484">
    <property type="protein sequence ID" value="EGN96319.1"/>
    <property type="molecule type" value="Genomic_DNA"/>
</dbReference>
<evidence type="ECO:0000256" key="1">
    <source>
        <dbReference type="ARBA" id="ARBA00007462"/>
    </source>
</evidence>
<comment type="similarity">
    <text evidence="1">Belongs to the RRP15 family.</text>
</comment>
<feature type="compositionally biased region" description="Basic and acidic residues" evidence="2">
    <location>
        <begin position="70"/>
        <end position="96"/>
    </location>
</feature>
<evidence type="ECO:0000256" key="2">
    <source>
        <dbReference type="SAM" id="MobiDB-lite"/>
    </source>
</evidence>
<feature type="region of interest" description="Disordered" evidence="2">
    <location>
        <begin position="1"/>
        <end position="42"/>
    </location>
</feature>
<accession>F8Q6T1</accession>
<dbReference type="InterPro" id="IPR012459">
    <property type="entry name" value="Rrp15"/>
</dbReference>
<evidence type="ECO:0000313" key="4">
    <source>
        <dbReference type="Proteomes" id="UP000008063"/>
    </source>
</evidence>
<feature type="compositionally biased region" description="Polar residues" evidence="2">
    <location>
        <begin position="142"/>
        <end position="156"/>
    </location>
</feature>
<protein>
    <recommendedName>
        <fullName evidence="5">Rrp15p-domain-containing protein</fullName>
    </recommendedName>
</protein>
<gene>
    <name evidence="3" type="ORF">SERLA73DRAFT_141668</name>
</gene>
<dbReference type="Pfam" id="PF07890">
    <property type="entry name" value="Rrp15p"/>
    <property type="match status" value="1"/>
</dbReference>
<dbReference type="InParanoid" id="F8Q6T1"/>
<dbReference type="eggNOG" id="ENOG502S6W0">
    <property type="taxonomic scope" value="Eukaryota"/>
</dbReference>
<feature type="region of interest" description="Disordered" evidence="2">
    <location>
        <begin position="57"/>
        <end position="96"/>
    </location>
</feature>
<dbReference type="FunCoup" id="F8Q6T1">
    <property type="interactions" value="18"/>
</dbReference>
<feature type="compositionally biased region" description="Basic residues" evidence="2">
    <location>
        <begin position="25"/>
        <end position="36"/>
    </location>
</feature>
<dbReference type="AlphaFoldDB" id="F8Q6T1"/>
<organism evidence="4">
    <name type="scientific">Serpula lacrymans var. lacrymans (strain S7.3)</name>
    <name type="common">Dry rot fungus</name>
    <dbReference type="NCBI Taxonomy" id="936435"/>
    <lineage>
        <taxon>Eukaryota</taxon>
        <taxon>Fungi</taxon>
        <taxon>Dikarya</taxon>
        <taxon>Basidiomycota</taxon>
        <taxon>Agaricomycotina</taxon>
        <taxon>Agaricomycetes</taxon>
        <taxon>Agaricomycetidae</taxon>
        <taxon>Boletales</taxon>
        <taxon>Coniophorineae</taxon>
        <taxon>Serpulaceae</taxon>
        <taxon>Serpula</taxon>
    </lineage>
</organism>
<dbReference type="HOGENOM" id="CLU_088030_0_0_1"/>
<dbReference type="OrthoDB" id="20949at2759"/>
<evidence type="ECO:0000313" key="3">
    <source>
        <dbReference type="EMBL" id="EGN96319.1"/>
    </source>
</evidence>
<keyword evidence="4" id="KW-1185">Reference proteome</keyword>
<evidence type="ECO:0008006" key="5">
    <source>
        <dbReference type="Google" id="ProtNLM"/>
    </source>
</evidence>
<feature type="region of interest" description="Disordered" evidence="2">
    <location>
        <begin position="132"/>
        <end position="167"/>
    </location>
</feature>
<feature type="compositionally biased region" description="Low complexity" evidence="2">
    <location>
        <begin position="57"/>
        <end position="66"/>
    </location>
</feature>
<dbReference type="PANTHER" id="PTHR13245:SF14">
    <property type="entry name" value="RRP15-LIKE PROTEIN"/>
    <property type="match status" value="1"/>
</dbReference>
<proteinExistence type="inferred from homology"/>
<dbReference type="Proteomes" id="UP000008063">
    <property type="component" value="Unassembled WGS sequence"/>
</dbReference>
<dbReference type="OMA" id="DFFNMIR"/>
<dbReference type="GO" id="GO:0030687">
    <property type="term" value="C:preribosome, large subunit precursor"/>
    <property type="evidence" value="ECO:0007669"/>
    <property type="project" value="TreeGrafter"/>
</dbReference>
<dbReference type="GO" id="GO:0000470">
    <property type="term" value="P:maturation of LSU-rRNA"/>
    <property type="evidence" value="ECO:0007669"/>
    <property type="project" value="TreeGrafter"/>
</dbReference>
<reference evidence="4" key="1">
    <citation type="journal article" date="2011" name="Science">
        <title>The plant cell wall-decomposing machinery underlies the functional diversity of forest fungi.</title>
        <authorList>
            <person name="Eastwood D.C."/>
            <person name="Floudas D."/>
            <person name="Binder M."/>
            <person name="Majcherczyk A."/>
            <person name="Schneider P."/>
            <person name="Aerts A."/>
            <person name="Asiegbu F.O."/>
            <person name="Baker S.E."/>
            <person name="Barry K."/>
            <person name="Bendiksby M."/>
            <person name="Blumentritt M."/>
            <person name="Coutinho P.M."/>
            <person name="Cullen D."/>
            <person name="de Vries R.P."/>
            <person name="Gathman A."/>
            <person name="Goodell B."/>
            <person name="Henrissat B."/>
            <person name="Ihrmark K."/>
            <person name="Kauserud H."/>
            <person name="Kohler A."/>
            <person name="LaButti K."/>
            <person name="Lapidus A."/>
            <person name="Lavin J.L."/>
            <person name="Lee Y.-H."/>
            <person name="Lindquist E."/>
            <person name="Lilly W."/>
            <person name="Lucas S."/>
            <person name="Morin E."/>
            <person name="Murat C."/>
            <person name="Oguiza J.A."/>
            <person name="Park J."/>
            <person name="Pisabarro A.G."/>
            <person name="Riley R."/>
            <person name="Rosling A."/>
            <person name="Salamov A."/>
            <person name="Schmidt O."/>
            <person name="Schmutz J."/>
            <person name="Skrede I."/>
            <person name="Stenlid J."/>
            <person name="Wiebenga A."/>
            <person name="Xie X."/>
            <person name="Kuees U."/>
            <person name="Hibbett D.S."/>
            <person name="Hoffmeister D."/>
            <person name="Hoegberg N."/>
            <person name="Martin F."/>
            <person name="Grigoriev I.V."/>
            <person name="Watkinson S.C."/>
        </authorList>
    </citation>
    <scope>NUCLEOTIDE SEQUENCE [LARGE SCALE GENOMIC DNA]</scope>
    <source>
        <strain evidence="4">strain S7.3</strain>
    </source>
</reference>
<sequence length="195" mass="21103">MDEDRAESQKGGETSGTDDDEASRRNPKKTLKRKRRATEPSQFGATLLSLLDTAAPSSLPLSLKPSIARQKNDQKMESKAKKALQMEKKDREDQGRVKDVIGGWGAESERSLRKVAQRGVVQLFNTIQQSQAAAAADGPKTSLGSGKQSHLLSSTKKAAAQNRGKHKDVVAGKEATVAKNDFYDLIRSGGLVSKK</sequence>